<evidence type="ECO:0000256" key="1">
    <source>
        <dbReference type="ARBA" id="ARBA00001917"/>
    </source>
</evidence>
<evidence type="ECO:0000256" key="3">
    <source>
        <dbReference type="ARBA" id="ARBA00022630"/>
    </source>
</evidence>
<dbReference type="Gene3D" id="3.40.109.10">
    <property type="entry name" value="NADH Oxidase"/>
    <property type="match status" value="1"/>
</dbReference>
<dbReference type="PANTHER" id="PTHR43673">
    <property type="entry name" value="NAD(P)H NITROREDUCTASE YDGI-RELATED"/>
    <property type="match status" value="1"/>
</dbReference>
<evidence type="ECO:0000313" key="7">
    <source>
        <dbReference type="EMBL" id="QNM11408.1"/>
    </source>
</evidence>
<name>A0A7G9GKS6_9FIRM</name>
<keyword evidence="4" id="KW-0288">FMN</keyword>
<dbReference type="KEGG" id="ehn:H9Q80_14275"/>
<dbReference type="SUPFAM" id="SSF55469">
    <property type="entry name" value="FMN-dependent nitroreductase-like"/>
    <property type="match status" value="1"/>
</dbReference>
<evidence type="ECO:0000259" key="6">
    <source>
        <dbReference type="Pfam" id="PF00881"/>
    </source>
</evidence>
<evidence type="ECO:0000313" key="8">
    <source>
        <dbReference type="Proteomes" id="UP000515856"/>
    </source>
</evidence>
<organism evidence="7 8">
    <name type="scientific">[Eubacterium] hominis</name>
    <dbReference type="NCBI Taxonomy" id="2764325"/>
    <lineage>
        <taxon>Bacteria</taxon>
        <taxon>Bacillati</taxon>
        <taxon>Bacillota</taxon>
        <taxon>Erysipelotrichia</taxon>
        <taxon>Erysipelotrichales</taxon>
        <taxon>Erysipelotrichaceae</taxon>
        <taxon>Amedibacillus</taxon>
    </lineage>
</organism>
<dbReference type="RefSeq" id="WP_117451943.1">
    <property type="nucleotide sequence ID" value="NZ_CP060636.1"/>
</dbReference>
<keyword evidence="5" id="KW-0560">Oxidoreductase</keyword>
<dbReference type="EMBL" id="CP060636">
    <property type="protein sequence ID" value="QNM11408.1"/>
    <property type="molecule type" value="Genomic_DNA"/>
</dbReference>
<evidence type="ECO:0000256" key="2">
    <source>
        <dbReference type="ARBA" id="ARBA00007118"/>
    </source>
</evidence>
<feature type="domain" description="Nitroreductase" evidence="6">
    <location>
        <begin position="9"/>
        <end position="154"/>
    </location>
</feature>
<reference evidence="7 8" key="1">
    <citation type="submission" date="2020-08" db="EMBL/GenBank/DDBJ databases">
        <authorList>
            <person name="Liu C."/>
            <person name="Sun Q."/>
        </authorList>
    </citation>
    <scope>NUCLEOTIDE SEQUENCE [LARGE SCALE GENOMIC DNA]</scope>
    <source>
        <strain evidence="7 8">NSJ-61</strain>
    </source>
</reference>
<dbReference type="InterPro" id="IPR000415">
    <property type="entry name" value="Nitroreductase-like"/>
</dbReference>
<gene>
    <name evidence="7" type="ORF">H9Q80_14275</name>
</gene>
<dbReference type="CDD" id="cd02136">
    <property type="entry name" value="PnbA_NfnB-like"/>
    <property type="match status" value="1"/>
</dbReference>
<keyword evidence="8" id="KW-1185">Reference proteome</keyword>
<evidence type="ECO:0000256" key="4">
    <source>
        <dbReference type="ARBA" id="ARBA00022643"/>
    </source>
</evidence>
<keyword evidence="3" id="KW-0285">Flavoprotein</keyword>
<sequence length="174" mass="19707">MSNELLELLKSRRSIRSYLPKMIKEEELDAIVEAGTYAPTAMGRQSPIIVAVTNKEIRDELSRMNAEIMQSVMDPYYGAPVIILVFAPREEATHIQDASCVLLNMMLAAHSLHIGTCWINREKEMFNTPRGKQLMAEWKIDGCYEGVGALAVGYSREKDPCPKKRKSDYIIKVK</sequence>
<dbReference type="PANTHER" id="PTHR43673:SF2">
    <property type="entry name" value="NITROREDUCTASE"/>
    <property type="match status" value="1"/>
</dbReference>
<comment type="cofactor">
    <cofactor evidence="1">
        <name>FMN</name>
        <dbReference type="ChEBI" id="CHEBI:58210"/>
    </cofactor>
</comment>
<dbReference type="AlphaFoldDB" id="A0A7G9GKS6"/>
<proteinExistence type="inferred from homology"/>
<dbReference type="Pfam" id="PF00881">
    <property type="entry name" value="Nitroreductase"/>
    <property type="match status" value="1"/>
</dbReference>
<dbReference type="InterPro" id="IPR029479">
    <property type="entry name" value="Nitroreductase"/>
</dbReference>
<accession>A0A7G9GKS6</accession>
<protein>
    <submittedName>
        <fullName evidence="7">Nitroreductase</fullName>
    </submittedName>
</protein>
<comment type="similarity">
    <text evidence="2">Belongs to the nitroreductase family.</text>
</comment>
<dbReference type="Proteomes" id="UP000515856">
    <property type="component" value="Chromosome"/>
</dbReference>
<evidence type="ECO:0000256" key="5">
    <source>
        <dbReference type="ARBA" id="ARBA00023002"/>
    </source>
</evidence>
<dbReference type="GO" id="GO:0016491">
    <property type="term" value="F:oxidoreductase activity"/>
    <property type="evidence" value="ECO:0007669"/>
    <property type="project" value="UniProtKB-KW"/>
</dbReference>